<dbReference type="OrthoDB" id="9802264at2"/>
<protein>
    <submittedName>
        <fullName evidence="4">Molybdate transport system ATP-binding protein</fullName>
    </submittedName>
</protein>
<dbReference type="Pfam" id="PF00005">
    <property type="entry name" value="ABC_tran"/>
    <property type="match status" value="1"/>
</dbReference>
<dbReference type="InterPro" id="IPR003439">
    <property type="entry name" value="ABC_transporter-like_ATP-bd"/>
</dbReference>
<feature type="domain" description="ABC transporter" evidence="3">
    <location>
        <begin position="2"/>
        <end position="232"/>
    </location>
</feature>
<dbReference type="InterPro" id="IPR027417">
    <property type="entry name" value="P-loop_NTPase"/>
</dbReference>
<dbReference type="RefSeq" id="WP_073272342.1">
    <property type="nucleotide sequence ID" value="NZ_FRAC01000006.1"/>
</dbReference>
<dbReference type="STRING" id="1121322.SAMN02745136_00357"/>
<dbReference type="InterPro" id="IPR050334">
    <property type="entry name" value="Molybdenum_import_ModC"/>
</dbReference>
<reference evidence="4 5" key="1">
    <citation type="submission" date="2016-11" db="EMBL/GenBank/DDBJ databases">
        <authorList>
            <person name="Jaros S."/>
            <person name="Januszkiewicz K."/>
            <person name="Wedrychowicz H."/>
        </authorList>
    </citation>
    <scope>NUCLEOTIDE SEQUENCE [LARGE SCALE GENOMIC DNA]</scope>
    <source>
        <strain evidence="4 5">DSM 15929</strain>
    </source>
</reference>
<sequence>MSLLVDITKQFKDFSLNVSLATNGGRLGLLGASGCGKSMTLKCIAGIEKPDRGRILLNDRVLYDSEKRINVIPQKRKVGYLFQNYALFPNMSVSQNIGIGLKGSYKEKLPKINEMLSMFHLSGLEDRYPAQLSGGQQQRVALARILAYEPDVLMLDEPFSALDSYLKESLLEELLETLKGYPGDIIIVSHSRDEIYSLCERLVIIDKGNLVMAGDTGEIFRKPGKLAAAKLTGCKNLSPAKVLDDYTLVATDWGLKLRVKERMKGNIQYIGIRAHDIRPAEKPEEVNSFPLKDYRMIDSPFEKNILGRCGQGEIWWKVSNEKWKELVSTAPPSYLCLPPEALIVLE</sequence>
<evidence type="ECO:0000313" key="4">
    <source>
        <dbReference type="EMBL" id="SHJ55147.1"/>
    </source>
</evidence>
<dbReference type="EMBL" id="FRAC01000006">
    <property type="protein sequence ID" value="SHJ55147.1"/>
    <property type="molecule type" value="Genomic_DNA"/>
</dbReference>
<dbReference type="InterPro" id="IPR003593">
    <property type="entry name" value="AAA+_ATPase"/>
</dbReference>
<dbReference type="InterPro" id="IPR017871">
    <property type="entry name" value="ABC_transporter-like_CS"/>
</dbReference>
<dbReference type="GO" id="GO:0005524">
    <property type="term" value="F:ATP binding"/>
    <property type="evidence" value="ECO:0007669"/>
    <property type="project" value="UniProtKB-KW"/>
</dbReference>
<dbReference type="Proteomes" id="UP000184386">
    <property type="component" value="Unassembled WGS sequence"/>
</dbReference>
<evidence type="ECO:0000313" key="5">
    <source>
        <dbReference type="Proteomes" id="UP000184386"/>
    </source>
</evidence>
<dbReference type="AlphaFoldDB" id="A0A1M6K8G8"/>
<keyword evidence="2 4" id="KW-0067">ATP-binding</keyword>
<proteinExistence type="predicted"/>
<dbReference type="PROSITE" id="PS50893">
    <property type="entry name" value="ABC_TRANSPORTER_2"/>
    <property type="match status" value="1"/>
</dbReference>
<dbReference type="SUPFAM" id="SSF52540">
    <property type="entry name" value="P-loop containing nucleoside triphosphate hydrolases"/>
    <property type="match status" value="1"/>
</dbReference>
<organism evidence="4 5">
    <name type="scientific">Anaerocolumna jejuensis DSM 15929</name>
    <dbReference type="NCBI Taxonomy" id="1121322"/>
    <lineage>
        <taxon>Bacteria</taxon>
        <taxon>Bacillati</taxon>
        <taxon>Bacillota</taxon>
        <taxon>Clostridia</taxon>
        <taxon>Lachnospirales</taxon>
        <taxon>Lachnospiraceae</taxon>
        <taxon>Anaerocolumna</taxon>
    </lineage>
</organism>
<dbReference type="SMART" id="SM00382">
    <property type="entry name" value="AAA"/>
    <property type="match status" value="1"/>
</dbReference>
<dbReference type="PANTHER" id="PTHR43514:SF1">
    <property type="entry name" value="SULFATE_THIOSULFATE IMPORT ATP-BINDING PROTEIN CYSA"/>
    <property type="match status" value="1"/>
</dbReference>
<keyword evidence="5" id="KW-1185">Reference proteome</keyword>
<keyword evidence="1" id="KW-0547">Nucleotide-binding</keyword>
<evidence type="ECO:0000256" key="2">
    <source>
        <dbReference type="ARBA" id="ARBA00022840"/>
    </source>
</evidence>
<dbReference type="PANTHER" id="PTHR43514">
    <property type="entry name" value="ABC TRANSPORTER I FAMILY MEMBER 10"/>
    <property type="match status" value="1"/>
</dbReference>
<accession>A0A1M6K8G8</accession>
<dbReference type="PROSITE" id="PS00211">
    <property type="entry name" value="ABC_TRANSPORTER_1"/>
    <property type="match status" value="1"/>
</dbReference>
<name>A0A1M6K8G8_9FIRM</name>
<evidence type="ECO:0000256" key="1">
    <source>
        <dbReference type="ARBA" id="ARBA00022741"/>
    </source>
</evidence>
<evidence type="ECO:0000259" key="3">
    <source>
        <dbReference type="PROSITE" id="PS50893"/>
    </source>
</evidence>
<dbReference type="Gene3D" id="3.40.50.300">
    <property type="entry name" value="P-loop containing nucleotide triphosphate hydrolases"/>
    <property type="match status" value="1"/>
</dbReference>
<gene>
    <name evidence="4" type="ORF">SAMN02745136_00357</name>
</gene>
<dbReference type="GO" id="GO:0016887">
    <property type="term" value="F:ATP hydrolysis activity"/>
    <property type="evidence" value="ECO:0007669"/>
    <property type="project" value="InterPro"/>
</dbReference>